<dbReference type="Pfam" id="PF13240">
    <property type="entry name" value="Zn_Ribbon_1"/>
    <property type="match status" value="1"/>
</dbReference>
<dbReference type="AlphaFoldDB" id="A0A650CJZ8"/>
<dbReference type="KEGG" id="soh:D1869_14090"/>
<dbReference type="OrthoDB" id="43499at2157"/>
<accession>A0A650CJZ8</accession>
<proteinExistence type="predicted"/>
<dbReference type="InterPro" id="IPR026870">
    <property type="entry name" value="Zinc_ribbon_dom"/>
</dbReference>
<keyword evidence="1" id="KW-0812">Transmembrane</keyword>
<evidence type="ECO:0000313" key="3">
    <source>
        <dbReference type="EMBL" id="QGR18191.1"/>
    </source>
</evidence>
<reference evidence="3 4" key="1">
    <citation type="submission" date="2019-10" db="EMBL/GenBank/DDBJ databases">
        <title>Genome Sequences from Six Type Strain Members of the Archaeal Family Sulfolobaceae: Acidianus ambivalens, Acidianus infernus, Metallosphaera prunae, Stygiolobus azoricus, Sulfolobus metallicus, and Sulfurisphaera ohwakuensis.</title>
        <authorList>
            <person name="Counts J.A."/>
            <person name="Kelly R.M."/>
        </authorList>
    </citation>
    <scope>NUCLEOTIDE SEQUENCE [LARGE SCALE GENOMIC DNA]</scope>
    <source>
        <strain evidence="3 4">TA-1</strain>
    </source>
</reference>
<evidence type="ECO:0000259" key="2">
    <source>
        <dbReference type="Pfam" id="PF13240"/>
    </source>
</evidence>
<dbReference type="EMBL" id="CP045484">
    <property type="protein sequence ID" value="QGR18191.1"/>
    <property type="molecule type" value="Genomic_DNA"/>
</dbReference>
<organism evidence="3 4">
    <name type="scientific">Sulfurisphaera ohwakuensis</name>
    <dbReference type="NCBI Taxonomy" id="69656"/>
    <lineage>
        <taxon>Archaea</taxon>
        <taxon>Thermoproteota</taxon>
        <taxon>Thermoprotei</taxon>
        <taxon>Sulfolobales</taxon>
        <taxon>Sulfolobaceae</taxon>
        <taxon>Sulfurisphaera</taxon>
    </lineage>
</organism>
<protein>
    <submittedName>
        <fullName evidence="3">Zinc-ribbon domain-containing protein</fullName>
    </submittedName>
</protein>
<evidence type="ECO:0000313" key="4">
    <source>
        <dbReference type="Proteomes" id="UP000427373"/>
    </source>
</evidence>
<keyword evidence="1" id="KW-0472">Membrane</keyword>
<sequence length="223" mass="25017">MQRKRIRNMKQCPKCGYMNPDDAKFCMNCGTPFPKKRRLLPIIVGVVIAIAIIASVPIIFAIINSSPVVLSASTVQSTLGGQWSVVTNETYIAKYPVKQITIEYANGTNVTVPYPHQIKTYIHEVLIGKLNSTNVTMIVKVIIYTSNITMFHHMFGFGFQFNTNQFYTDITTYDGYSIFYVSSTFPYPHTFVTAVKGNELIQIRISGYSASLQQVESLISDIS</sequence>
<evidence type="ECO:0000256" key="1">
    <source>
        <dbReference type="SAM" id="Phobius"/>
    </source>
</evidence>
<feature type="transmembrane region" description="Helical" evidence="1">
    <location>
        <begin position="39"/>
        <end position="63"/>
    </location>
</feature>
<feature type="domain" description="Zinc-ribbon" evidence="2">
    <location>
        <begin position="12"/>
        <end position="32"/>
    </location>
</feature>
<keyword evidence="4" id="KW-1185">Reference proteome</keyword>
<gene>
    <name evidence="3" type="ORF">D1869_14090</name>
</gene>
<dbReference type="Proteomes" id="UP000427373">
    <property type="component" value="Chromosome"/>
</dbReference>
<dbReference type="Gene3D" id="4.10.1060.50">
    <property type="match status" value="1"/>
</dbReference>
<keyword evidence="1" id="KW-1133">Transmembrane helix</keyword>
<name>A0A650CJZ8_SULOH</name>
<dbReference type="InterPro" id="IPR038587">
    <property type="entry name" value="Ribosomal_eL40_sf"/>
</dbReference>